<evidence type="ECO:0000313" key="5">
    <source>
        <dbReference type="Proteomes" id="UP000290289"/>
    </source>
</evidence>
<keyword evidence="2" id="KW-0143">Chaperone</keyword>
<dbReference type="Gene3D" id="3.40.50.10900">
    <property type="entry name" value="PAC-like subunit"/>
    <property type="match status" value="2"/>
</dbReference>
<gene>
    <name evidence="4" type="ORF">DVH24_042251</name>
</gene>
<protein>
    <recommendedName>
        <fullName evidence="1">Proteasome assembly chaperone 2</fullName>
    </recommendedName>
</protein>
<dbReference type="GO" id="GO:0005634">
    <property type="term" value="C:nucleus"/>
    <property type="evidence" value="ECO:0007669"/>
    <property type="project" value="TreeGrafter"/>
</dbReference>
<proteinExistence type="inferred from homology"/>
<sequence length="333" mass="36579">SVKKSPRTQRIGSFLNAPLIEAHYPRLNNFTFIVTDSPIVNFSSAVTFFFTAMEFIAEQGKHAHSGSSTLILPALSIGNVGQLAVDLLVASIKAERVGYLDTPFVLPCVGNDAYGPVPNGELALPLEAYDSSSNAMSLIQQRSPVVKGRMIEFAKCVADYVAASGKKKVVVLSSLDFGRWQRVDMSSGLQMHYLSTTNSDGTDDYCEQLGWKRLQEYNPTQKAWKYLSTLAEGNAVPEDILPFEGELEEEEYYYPSLPFAALFSCLKAKGLKVTCLLCYCSEGDNIPDAFHLAEAACKLLGLNPSNFHGNNDKWVIPCSWKTLYGPPADVSLF</sequence>
<dbReference type="Proteomes" id="UP000290289">
    <property type="component" value="Chromosome 10"/>
</dbReference>
<comment type="similarity">
    <text evidence="3">Belongs to the PSMG2 family.</text>
</comment>
<dbReference type="SUPFAM" id="SSF159659">
    <property type="entry name" value="Cgl1923-like"/>
    <property type="match status" value="1"/>
</dbReference>
<accession>A0A498IY93</accession>
<dbReference type="FunFam" id="3.40.50.10900:FF:000004">
    <property type="entry name" value="Proteasome assembly chaperone 2"/>
    <property type="match status" value="1"/>
</dbReference>
<comment type="caution">
    <text evidence="4">The sequence shown here is derived from an EMBL/GenBank/DDBJ whole genome shotgun (WGS) entry which is preliminary data.</text>
</comment>
<dbReference type="FunFam" id="3.40.50.10900:FF:000005">
    <property type="entry name" value="Proteasome assembly chaperone 2"/>
    <property type="match status" value="1"/>
</dbReference>
<dbReference type="InterPro" id="IPR038389">
    <property type="entry name" value="PSMG2_sf"/>
</dbReference>
<dbReference type="STRING" id="3750.A0A498IY93"/>
<organism evidence="4 5">
    <name type="scientific">Malus domestica</name>
    <name type="common">Apple</name>
    <name type="synonym">Pyrus malus</name>
    <dbReference type="NCBI Taxonomy" id="3750"/>
    <lineage>
        <taxon>Eukaryota</taxon>
        <taxon>Viridiplantae</taxon>
        <taxon>Streptophyta</taxon>
        <taxon>Embryophyta</taxon>
        <taxon>Tracheophyta</taxon>
        <taxon>Spermatophyta</taxon>
        <taxon>Magnoliopsida</taxon>
        <taxon>eudicotyledons</taxon>
        <taxon>Gunneridae</taxon>
        <taxon>Pentapetalae</taxon>
        <taxon>rosids</taxon>
        <taxon>fabids</taxon>
        <taxon>Rosales</taxon>
        <taxon>Rosaceae</taxon>
        <taxon>Amygdaloideae</taxon>
        <taxon>Maleae</taxon>
        <taxon>Malus</taxon>
    </lineage>
</organism>
<dbReference type="AlphaFoldDB" id="A0A498IY93"/>
<dbReference type="PANTHER" id="PTHR12970:SF1">
    <property type="entry name" value="PROTEASOME ASSEMBLY CHAPERONE 2"/>
    <property type="match status" value="1"/>
</dbReference>
<dbReference type="InterPro" id="IPR016562">
    <property type="entry name" value="Proteasome_assmbl_chp_2_euk"/>
</dbReference>
<evidence type="ECO:0000313" key="4">
    <source>
        <dbReference type="EMBL" id="RXH88180.1"/>
    </source>
</evidence>
<dbReference type="InterPro" id="IPR019151">
    <property type="entry name" value="Proteasome_assmbl_chaperone_2"/>
</dbReference>
<dbReference type="PANTHER" id="PTHR12970">
    <property type="entry name" value="PROTEASOME ASSEMBLY CHAPERONE 2"/>
    <property type="match status" value="1"/>
</dbReference>
<reference evidence="4 5" key="1">
    <citation type="submission" date="2018-10" db="EMBL/GenBank/DDBJ databases">
        <title>A high-quality apple genome assembly.</title>
        <authorList>
            <person name="Hu J."/>
        </authorList>
    </citation>
    <scope>NUCLEOTIDE SEQUENCE [LARGE SCALE GENOMIC DNA]</scope>
    <source>
        <strain evidence="5">cv. HFTH1</strain>
        <tissue evidence="4">Young leaf</tissue>
    </source>
</reference>
<keyword evidence="5" id="KW-1185">Reference proteome</keyword>
<name>A0A498IY93_MALDO</name>
<dbReference type="GO" id="GO:0005829">
    <property type="term" value="C:cytosol"/>
    <property type="evidence" value="ECO:0007669"/>
    <property type="project" value="TreeGrafter"/>
</dbReference>
<feature type="non-terminal residue" evidence="4">
    <location>
        <position position="1"/>
    </location>
</feature>
<dbReference type="Pfam" id="PF09754">
    <property type="entry name" value="PAC2"/>
    <property type="match status" value="1"/>
</dbReference>
<dbReference type="GO" id="GO:0043248">
    <property type="term" value="P:proteasome assembly"/>
    <property type="evidence" value="ECO:0007669"/>
    <property type="project" value="TreeGrafter"/>
</dbReference>
<evidence type="ECO:0000256" key="3">
    <source>
        <dbReference type="ARBA" id="ARBA00025745"/>
    </source>
</evidence>
<dbReference type="EMBL" id="RDQH01000336">
    <property type="protein sequence ID" value="RXH88180.1"/>
    <property type="molecule type" value="Genomic_DNA"/>
</dbReference>
<evidence type="ECO:0000256" key="2">
    <source>
        <dbReference type="ARBA" id="ARBA00023186"/>
    </source>
</evidence>
<evidence type="ECO:0000256" key="1">
    <source>
        <dbReference type="ARBA" id="ARBA00019186"/>
    </source>
</evidence>